<dbReference type="SUPFAM" id="SSF52540">
    <property type="entry name" value="P-loop containing nucleoside triphosphate hydrolases"/>
    <property type="match status" value="1"/>
</dbReference>
<dbReference type="InterPro" id="IPR027417">
    <property type="entry name" value="P-loop_NTPase"/>
</dbReference>
<comment type="caution">
    <text evidence="4">The sequence shown here is derived from an EMBL/GenBank/DDBJ whole genome shotgun (WGS) entry which is preliminary data.</text>
</comment>
<keyword evidence="2" id="KW-0342">GTP-binding</keyword>
<dbReference type="Pfam" id="PF01926">
    <property type="entry name" value="MMR_HSR1"/>
    <property type="match status" value="1"/>
</dbReference>
<accession>A0A7J6H748</accession>
<keyword evidence="1" id="KW-0547">Nucleotide-binding</keyword>
<dbReference type="AlphaFoldDB" id="A0A7J6H748"/>
<name>A0A7J6H748_CANSA</name>
<protein>
    <recommendedName>
        <fullName evidence="3">G domain-containing protein</fullName>
    </recommendedName>
</protein>
<reference evidence="4 5" key="1">
    <citation type="journal article" date="2020" name="bioRxiv">
        <title>Sequence and annotation of 42 cannabis genomes reveals extensive copy number variation in cannabinoid synthesis and pathogen resistance genes.</title>
        <authorList>
            <person name="Mckernan K.J."/>
            <person name="Helbert Y."/>
            <person name="Kane L.T."/>
            <person name="Ebling H."/>
            <person name="Zhang L."/>
            <person name="Liu B."/>
            <person name="Eaton Z."/>
            <person name="Mclaughlin S."/>
            <person name="Kingan S."/>
            <person name="Baybayan P."/>
            <person name="Concepcion G."/>
            <person name="Jordan M."/>
            <person name="Riva A."/>
            <person name="Barbazuk W."/>
            <person name="Harkins T."/>
        </authorList>
    </citation>
    <scope>NUCLEOTIDE SEQUENCE [LARGE SCALE GENOMIC DNA]</scope>
    <source>
        <strain evidence="5">cv. Jamaican Lion 4</strain>
        <tissue evidence="4">Leaf</tissue>
    </source>
</reference>
<evidence type="ECO:0000313" key="4">
    <source>
        <dbReference type="EMBL" id="KAF4391122.1"/>
    </source>
</evidence>
<dbReference type="PANTHER" id="PTHR11089">
    <property type="entry name" value="GTP-BINDING PROTEIN-RELATED"/>
    <property type="match status" value="1"/>
</dbReference>
<feature type="domain" description="G" evidence="3">
    <location>
        <begin position="32"/>
        <end position="50"/>
    </location>
</feature>
<proteinExistence type="predicted"/>
<dbReference type="Gene3D" id="3.40.50.300">
    <property type="entry name" value="P-loop containing nucleotide triphosphate hydrolases"/>
    <property type="match status" value="1"/>
</dbReference>
<dbReference type="EMBL" id="JAATIP010000025">
    <property type="protein sequence ID" value="KAF4391122.1"/>
    <property type="molecule type" value="Genomic_DNA"/>
</dbReference>
<dbReference type="GO" id="GO:0005525">
    <property type="term" value="F:GTP binding"/>
    <property type="evidence" value="ECO:0007669"/>
    <property type="project" value="UniProtKB-KW"/>
</dbReference>
<dbReference type="PANTHER" id="PTHR11089:SF9">
    <property type="entry name" value="NUCLEOLAR GTP-BINDING PROTEIN 2"/>
    <property type="match status" value="1"/>
</dbReference>
<sequence>MELDGFEISEASLLSVLRQFPRLKSDRQAISVGFVGYPNVGKSSVINTLRIKTTHPATLADAWQGQRIPIQPMFHRPSIAFAKRELMVAFSN</sequence>
<evidence type="ECO:0000259" key="3">
    <source>
        <dbReference type="Pfam" id="PF01926"/>
    </source>
</evidence>
<evidence type="ECO:0000256" key="1">
    <source>
        <dbReference type="ARBA" id="ARBA00022741"/>
    </source>
</evidence>
<evidence type="ECO:0000256" key="2">
    <source>
        <dbReference type="ARBA" id="ARBA00023134"/>
    </source>
</evidence>
<dbReference type="GO" id="GO:0005730">
    <property type="term" value="C:nucleolus"/>
    <property type="evidence" value="ECO:0007669"/>
    <property type="project" value="TreeGrafter"/>
</dbReference>
<gene>
    <name evidence="4" type="ORF">F8388_009544</name>
</gene>
<dbReference type="Proteomes" id="UP000525078">
    <property type="component" value="Unassembled WGS sequence"/>
</dbReference>
<dbReference type="InterPro" id="IPR050755">
    <property type="entry name" value="TRAFAC_YlqF/YawG_RiboMat"/>
</dbReference>
<organism evidence="4 5">
    <name type="scientific">Cannabis sativa</name>
    <name type="common">Hemp</name>
    <name type="synonym">Marijuana</name>
    <dbReference type="NCBI Taxonomy" id="3483"/>
    <lineage>
        <taxon>Eukaryota</taxon>
        <taxon>Viridiplantae</taxon>
        <taxon>Streptophyta</taxon>
        <taxon>Embryophyta</taxon>
        <taxon>Tracheophyta</taxon>
        <taxon>Spermatophyta</taxon>
        <taxon>Magnoliopsida</taxon>
        <taxon>eudicotyledons</taxon>
        <taxon>Gunneridae</taxon>
        <taxon>Pentapetalae</taxon>
        <taxon>rosids</taxon>
        <taxon>fabids</taxon>
        <taxon>Rosales</taxon>
        <taxon>Cannabaceae</taxon>
        <taxon>Cannabis</taxon>
    </lineage>
</organism>
<dbReference type="InterPro" id="IPR006073">
    <property type="entry name" value="GTP-bd"/>
</dbReference>
<evidence type="ECO:0000313" key="5">
    <source>
        <dbReference type="Proteomes" id="UP000525078"/>
    </source>
</evidence>